<comment type="caution">
    <text evidence="2">The sequence shown here is derived from an EMBL/GenBank/DDBJ whole genome shotgun (WGS) entry which is preliminary data.</text>
</comment>
<protein>
    <submittedName>
        <fullName evidence="2">Glyoxalase</fullName>
    </submittedName>
</protein>
<proteinExistence type="predicted"/>
<dbReference type="SUPFAM" id="SSF54593">
    <property type="entry name" value="Glyoxalase/Bleomycin resistance protein/Dihydroxybiphenyl dioxygenase"/>
    <property type="match status" value="1"/>
</dbReference>
<dbReference type="STRING" id="1799789.AX660_21205"/>
<keyword evidence="3" id="KW-1185">Reference proteome</keyword>
<evidence type="ECO:0000259" key="1">
    <source>
        <dbReference type="PROSITE" id="PS51819"/>
    </source>
</evidence>
<reference evidence="3" key="1">
    <citation type="submission" date="2016-02" db="EMBL/GenBank/DDBJ databases">
        <authorList>
            <person name="Schultz-Johansen M."/>
            <person name="Glaring M.A."/>
            <person name="Bech P.K."/>
            <person name="Stougaard P."/>
        </authorList>
    </citation>
    <scope>NUCLEOTIDE SEQUENCE [LARGE SCALE GENOMIC DNA]</scope>
    <source>
        <strain evidence="3">S66</strain>
    </source>
</reference>
<dbReference type="PROSITE" id="PS51819">
    <property type="entry name" value="VOC"/>
    <property type="match status" value="1"/>
</dbReference>
<dbReference type="EMBL" id="LSNE01000011">
    <property type="protein sequence ID" value="KXI27252.1"/>
    <property type="molecule type" value="Genomic_DNA"/>
</dbReference>
<gene>
    <name evidence="2" type="ORF">AX660_21205</name>
</gene>
<sequence>MFKVARTQHVLAVNDFNDAIKFFTDKLGFTLEHIIDGWAFLHLDTFFLMVGDCRGEVPAKDTHNHSLFAYINCTGIDELYIQYQQRGVQFKQKIADKPWGLREFEVETPEGHRMLFGQAIDG</sequence>
<feature type="domain" description="VOC" evidence="1">
    <location>
        <begin position="3"/>
        <end position="119"/>
    </location>
</feature>
<dbReference type="InterPro" id="IPR037523">
    <property type="entry name" value="VOC_core"/>
</dbReference>
<dbReference type="InterPro" id="IPR004360">
    <property type="entry name" value="Glyas_Fos-R_dOase_dom"/>
</dbReference>
<dbReference type="InterPro" id="IPR029068">
    <property type="entry name" value="Glyas_Bleomycin-R_OHBP_Dase"/>
</dbReference>
<evidence type="ECO:0000313" key="3">
    <source>
        <dbReference type="Proteomes" id="UP000070299"/>
    </source>
</evidence>
<dbReference type="Proteomes" id="UP000070299">
    <property type="component" value="Unassembled WGS sequence"/>
</dbReference>
<dbReference type="OrthoDB" id="9797663at2"/>
<dbReference type="Pfam" id="PF00903">
    <property type="entry name" value="Glyoxalase"/>
    <property type="match status" value="1"/>
</dbReference>
<dbReference type="Gene3D" id="3.10.180.10">
    <property type="entry name" value="2,3-Dihydroxybiphenyl 1,2-Dioxygenase, domain 1"/>
    <property type="match status" value="1"/>
</dbReference>
<name>A0A148KLR5_9ALTE</name>
<dbReference type="AlphaFoldDB" id="A0A148KLR5"/>
<organism evidence="2 3">
    <name type="scientific">Paraglaciecola hydrolytica</name>
    <dbReference type="NCBI Taxonomy" id="1799789"/>
    <lineage>
        <taxon>Bacteria</taxon>
        <taxon>Pseudomonadati</taxon>
        <taxon>Pseudomonadota</taxon>
        <taxon>Gammaproteobacteria</taxon>
        <taxon>Alteromonadales</taxon>
        <taxon>Alteromonadaceae</taxon>
        <taxon>Paraglaciecola</taxon>
    </lineage>
</organism>
<accession>A0A148KLR5</accession>
<evidence type="ECO:0000313" key="2">
    <source>
        <dbReference type="EMBL" id="KXI27252.1"/>
    </source>
</evidence>